<reference evidence="1" key="1">
    <citation type="submission" date="2022-06" db="EMBL/GenBank/DDBJ databases">
        <title>Genome Sequence of Candolleomyces eurysporus.</title>
        <authorList>
            <person name="Buettner E."/>
        </authorList>
    </citation>
    <scope>NUCLEOTIDE SEQUENCE</scope>
    <source>
        <strain evidence="1">VTCC 930004</strain>
    </source>
</reference>
<protein>
    <recommendedName>
        <fullName evidence="3">F-box domain-containing protein</fullName>
    </recommendedName>
</protein>
<dbReference type="AlphaFoldDB" id="A0A9W8J4V2"/>
<gene>
    <name evidence="1" type="ORF">H1R20_g9621</name>
</gene>
<evidence type="ECO:0008006" key="3">
    <source>
        <dbReference type="Google" id="ProtNLM"/>
    </source>
</evidence>
<feature type="non-terminal residue" evidence="1">
    <location>
        <position position="144"/>
    </location>
</feature>
<keyword evidence="2" id="KW-1185">Reference proteome</keyword>
<sequence>MDESTNQQDSSPLLQLPTDILLIIVEQLGLDILFLRLCCRKALELTQERSLWVRTIKKQQQELSIPPEVIQRVNSDESLRDMPTEELFKLALPWKGLVAELEDFDHGPWVSFAAAADPESHILILSTAKLVPYVICPQLAADVY</sequence>
<comment type="caution">
    <text evidence="1">The sequence shown here is derived from an EMBL/GenBank/DDBJ whole genome shotgun (WGS) entry which is preliminary data.</text>
</comment>
<name>A0A9W8J4V2_9AGAR</name>
<dbReference type="SUPFAM" id="SSF81383">
    <property type="entry name" value="F-box domain"/>
    <property type="match status" value="1"/>
</dbReference>
<accession>A0A9W8J4V2</accession>
<dbReference type="EMBL" id="JANBPK010000987">
    <property type="protein sequence ID" value="KAJ2927469.1"/>
    <property type="molecule type" value="Genomic_DNA"/>
</dbReference>
<organism evidence="1 2">
    <name type="scientific">Candolleomyces eurysporus</name>
    <dbReference type="NCBI Taxonomy" id="2828524"/>
    <lineage>
        <taxon>Eukaryota</taxon>
        <taxon>Fungi</taxon>
        <taxon>Dikarya</taxon>
        <taxon>Basidiomycota</taxon>
        <taxon>Agaricomycotina</taxon>
        <taxon>Agaricomycetes</taxon>
        <taxon>Agaricomycetidae</taxon>
        <taxon>Agaricales</taxon>
        <taxon>Agaricineae</taxon>
        <taxon>Psathyrellaceae</taxon>
        <taxon>Candolleomyces</taxon>
    </lineage>
</organism>
<evidence type="ECO:0000313" key="1">
    <source>
        <dbReference type="EMBL" id="KAJ2927469.1"/>
    </source>
</evidence>
<dbReference type="Proteomes" id="UP001140091">
    <property type="component" value="Unassembled WGS sequence"/>
</dbReference>
<evidence type="ECO:0000313" key="2">
    <source>
        <dbReference type="Proteomes" id="UP001140091"/>
    </source>
</evidence>
<proteinExistence type="predicted"/>
<dbReference type="InterPro" id="IPR036047">
    <property type="entry name" value="F-box-like_dom_sf"/>
</dbReference>